<dbReference type="GO" id="GO:0008757">
    <property type="term" value="F:S-adenosylmethionine-dependent methyltransferase activity"/>
    <property type="evidence" value="ECO:0007669"/>
    <property type="project" value="InterPro"/>
</dbReference>
<dbReference type="InterPro" id="IPR050508">
    <property type="entry name" value="Methyltransf_Superfamily"/>
</dbReference>
<evidence type="ECO:0000313" key="2">
    <source>
        <dbReference type="EMBL" id="SDF79790.1"/>
    </source>
</evidence>
<reference evidence="3" key="1">
    <citation type="submission" date="2016-10" db="EMBL/GenBank/DDBJ databases">
        <authorList>
            <person name="Varghese N."/>
            <person name="Submissions S."/>
        </authorList>
    </citation>
    <scope>NUCLEOTIDE SEQUENCE [LARGE SCALE GENOMIC DNA]</scope>
    <source>
        <strain evidence="3">DSM 44268</strain>
    </source>
</reference>
<dbReference type="CDD" id="cd02440">
    <property type="entry name" value="AdoMet_MTases"/>
    <property type="match status" value="1"/>
</dbReference>
<feature type="domain" description="Methyltransferase type 11" evidence="1">
    <location>
        <begin position="47"/>
        <end position="139"/>
    </location>
</feature>
<dbReference type="Proteomes" id="UP000199406">
    <property type="component" value="Unassembled WGS sequence"/>
</dbReference>
<gene>
    <name evidence="2" type="ORF">SAMN05660662_3387</name>
</gene>
<name>A0A1G7P2Y7_9ACTN</name>
<keyword evidence="3" id="KW-1185">Reference proteome</keyword>
<accession>A0A1G7P2Y7</accession>
<dbReference type="InterPro" id="IPR013216">
    <property type="entry name" value="Methyltransf_11"/>
</dbReference>
<keyword evidence="2" id="KW-0808">Transferase</keyword>
<dbReference type="InterPro" id="IPR029063">
    <property type="entry name" value="SAM-dependent_MTases_sf"/>
</dbReference>
<evidence type="ECO:0000259" key="1">
    <source>
        <dbReference type="Pfam" id="PF08241"/>
    </source>
</evidence>
<protein>
    <submittedName>
        <fullName evidence="2">Methyltransferase domain-containing protein</fullName>
    </submittedName>
</protein>
<dbReference type="STRING" id="1550231.SAMN05660662_3387"/>
<dbReference type="PANTHER" id="PTHR42912:SF93">
    <property type="entry name" value="N6-ADENOSINE-METHYLTRANSFERASE TMT1A"/>
    <property type="match status" value="1"/>
</dbReference>
<dbReference type="Pfam" id="PF08241">
    <property type="entry name" value="Methyltransf_11"/>
    <property type="match status" value="1"/>
</dbReference>
<keyword evidence="2" id="KW-0489">Methyltransferase</keyword>
<dbReference type="SUPFAM" id="SSF53335">
    <property type="entry name" value="S-adenosyl-L-methionine-dependent methyltransferases"/>
    <property type="match status" value="1"/>
</dbReference>
<dbReference type="Gene3D" id="3.40.50.150">
    <property type="entry name" value="Vaccinia Virus protein VP39"/>
    <property type="match status" value="1"/>
</dbReference>
<dbReference type="AlphaFoldDB" id="A0A1G7P2Y7"/>
<evidence type="ECO:0000313" key="3">
    <source>
        <dbReference type="Proteomes" id="UP000199406"/>
    </source>
</evidence>
<sequence>MADELWRPYDRMADEFLAHAEDGAYNAHYDRPAVLELLGDVAGLRVLDAGCGPGLYAEELLARGAEVVGFDASTAMVDLARARVGDRAEIRVARLDAPLPYPEDSVDVVLCALAIHYVADRHATFAEFHRVVRPGGAAVVSTQHPTTDWVRKGGSYFDRALETDTWALPTGRHEVRYWREPLSDLCAAATDSGFVIQRLVEPRAPEIMRDRWPEEYDKLAQRPGFLALRLLSRP</sequence>
<dbReference type="EMBL" id="FNBT01000007">
    <property type="protein sequence ID" value="SDF79790.1"/>
    <property type="molecule type" value="Genomic_DNA"/>
</dbReference>
<organism evidence="2 3">
    <name type="scientific">Blastococcus aurantiacus</name>
    <dbReference type="NCBI Taxonomy" id="1550231"/>
    <lineage>
        <taxon>Bacteria</taxon>
        <taxon>Bacillati</taxon>
        <taxon>Actinomycetota</taxon>
        <taxon>Actinomycetes</taxon>
        <taxon>Geodermatophilales</taxon>
        <taxon>Geodermatophilaceae</taxon>
        <taxon>Blastococcus</taxon>
    </lineage>
</organism>
<dbReference type="RefSeq" id="WP_218122436.1">
    <property type="nucleotide sequence ID" value="NZ_FNBT01000007.1"/>
</dbReference>
<dbReference type="PANTHER" id="PTHR42912">
    <property type="entry name" value="METHYLTRANSFERASE"/>
    <property type="match status" value="1"/>
</dbReference>
<dbReference type="GO" id="GO:0032259">
    <property type="term" value="P:methylation"/>
    <property type="evidence" value="ECO:0007669"/>
    <property type="project" value="UniProtKB-KW"/>
</dbReference>
<proteinExistence type="predicted"/>